<protein>
    <recommendedName>
        <fullName evidence="3">Polysaccharide deacetylase</fullName>
    </recommendedName>
</protein>
<dbReference type="Proteomes" id="UP001497045">
    <property type="component" value="Unassembled WGS sequence"/>
</dbReference>
<evidence type="ECO:0000313" key="1">
    <source>
        <dbReference type="EMBL" id="MEL1249811.1"/>
    </source>
</evidence>
<evidence type="ECO:0000313" key="2">
    <source>
        <dbReference type="Proteomes" id="UP001497045"/>
    </source>
</evidence>
<dbReference type="InterPro" id="IPR011330">
    <property type="entry name" value="Glyco_hydro/deAcase_b/a-brl"/>
</dbReference>
<reference evidence="1 2" key="1">
    <citation type="submission" date="2024-04" db="EMBL/GenBank/DDBJ databases">
        <title>Aurantiacibacter sp. DGU6 16S ribosomal RNA gene Genome sequencing and assembly.</title>
        <authorList>
            <person name="Park S."/>
        </authorList>
    </citation>
    <scope>NUCLEOTIDE SEQUENCE [LARGE SCALE GENOMIC DNA]</scope>
    <source>
        <strain evidence="1 2">DGU6</strain>
    </source>
</reference>
<accession>A0ABU9IBL2</accession>
<evidence type="ECO:0008006" key="3">
    <source>
        <dbReference type="Google" id="ProtNLM"/>
    </source>
</evidence>
<keyword evidence="2" id="KW-1185">Reference proteome</keyword>
<comment type="caution">
    <text evidence="1">The sequence shown here is derived from an EMBL/GenBank/DDBJ whole genome shotgun (WGS) entry which is preliminary data.</text>
</comment>
<sequence>MVALYITIDTEYEYGFTARHGAGSRAQNFARAIKGETPDGDAGIFHQMDVFDRHGLKGVFFVDPMPALLWGTGAIADVVEPIIERGHDVQLHLHTEWLNLLGNKNPLGDRIGADIKDFTRDEQRVLLELAMELLMEAGAPRPVAFRAGNYGANDDTLRALADLGLTHDSSHPPGLMEGDCEIGLGEEHRRPLRRLGVIEVPIGCIGDAFGGLRHAQLTALSYREIVAALRHARDNDFACFTVVSHSFELLCRQRTRLNRIVQRRFEKVCAHVEKMRGVDTATYTQHPPRPTKRKAMAPVLAGAPLLNGTRMVEQAVANALYGRKTQAHVEEAEGEAKPVARAIRYLEIANQARVL</sequence>
<dbReference type="EMBL" id="JBBYHV010000001">
    <property type="protein sequence ID" value="MEL1249811.1"/>
    <property type="molecule type" value="Genomic_DNA"/>
</dbReference>
<dbReference type="SUPFAM" id="SSF88713">
    <property type="entry name" value="Glycoside hydrolase/deacetylase"/>
    <property type="match status" value="1"/>
</dbReference>
<dbReference type="Gene3D" id="3.20.20.370">
    <property type="entry name" value="Glycoside hydrolase/deacetylase"/>
    <property type="match status" value="1"/>
</dbReference>
<proteinExistence type="predicted"/>
<dbReference type="RefSeq" id="WP_341672337.1">
    <property type="nucleotide sequence ID" value="NZ_JBBYHV010000001.1"/>
</dbReference>
<name>A0ABU9IBL2_9SPHN</name>
<gene>
    <name evidence="1" type="ORF">AAEO60_03915</name>
</gene>
<organism evidence="1 2">
    <name type="scientific">Aurantiacibacter gilvus</name>
    <dbReference type="NCBI Taxonomy" id="3139141"/>
    <lineage>
        <taxon>Bacteria</taxon>
        <taxon>Pseudomonadati</taxon>
        <taxon>Pseudomonadota</taxon>
        <taxon>Alphaproteobacteria</taxon>
        <taxon>Sphingomonadales</taxon>
        <taxon>Erythrobacteraceae</taxon>
        <taxon>Aurantiacibacter</taxon>
    </lineage>
</organism>